<feature type="domain" description="Flavin reductase like" evidence="5">
    <location>
        <begin position="19"/>
        <end position="176"/>
    </location>
</feature>
<reference evidence="7" key="1">
    <citation type="submission" date="2017-01" db="EMBL/GenBank/DDBJ databases">
        <authorList>
            <person name="Varghese N."/>
            <person name="Submissions S."/>
        </authorList>
    </citation>
    <scope>NUCLEOTIDE SEQUENCE [LARGE SCALE GENOMIC DNA]</scope>
    <source>
        <strain evidence="7">DSM 45196</strain>
    </source>
</reference>
<dbReference type="PANTHER" id="PTHR33798:SF5">
    <property type="entry name" value="FLAVIN REDUCTASE LIKE DOMAIN-CONTAINING PROTEIN"/>
    <property type="match status" value="1"/>
</dbReference>
<evidence type="ECO:0000259" key="5">
    <source>
        <dbReference type="SMART" id="SM00903"/>
    </source>
</evidence>
<dbReference type="Proteomes" id="UP000186795">
    <property type="component" value="Unassembled WGS sequence"/>
</dbReference>
<dbReference type="RefSeq" id="WP_076522698.1">
    <property type="nucleotide sequence ID" value="NZ_CP048103.1"/>
</dbReference>
<dbReference type="InterPro" id="IPR002563">
    <property type="entry name" value="Flavin_Rdtase-like_dom"/>
</dbReference>
<dbReference type="OrthoDB" id="9794638at2"/>
<dbReference type="Pfam" id="PF01613">
    <property type="entry name" value="Flavin_Reduct"/>
    <property type="match status" value="1"/>
</dbReference>
<protein>
    <submittedName>
        <fullName evidence="6">NADH-FMN oxidoreductase RutF, flavin reductase (DIM6/NTAB) family</fullName>
    </submittedName>
</protein>
<dbReference type="GO" id="GO:0016646">
    <property type="term" value="F:oxidoreductase activity, acting on the CH-NH group of donors, NAD or NADP as acceptor"/>
    <property type="evidence" value="ECO:0007669"/>
    <property type="project" value="UniProtKB-ARBA"/>
</dbReference>
<proteinExistence type="inferred from homology"/>
<dbReference type="PANTHER" id="PTHR33798">
    <property type="entry name" value="FLAVOPROTEIN OXYGENASE"/>
    <property type="match status" value="1"/>
</dbReference>
<gene>
    <name evidence="6" type="ORF">SAMN05421790_1014</name>
</gene>
<dbReference type="SMART" id="SM00903">
    <property type="entry name" value="Flavin_Reduct"/>
    <property type="match status" value="1"/>
</dbReference>
<evidence type="ECO:0000313" key="6">
    <source>
        <dbReference type="EMBL" id="SIS37439.1"/>
    </source>
</evidence>
<dbReference type="AlphaFoldDB" id="A0A1N7IK27"/>
<comment type="similarity">
    <text evidence="4">Belongs to the flavoredoxin family.</text>
</comment>
<dbReference type="SUPFAM" id="SSF50475">
    <property type="entry name" value="FMN-binding split barrel"/>
    <property type="match status" value="1"/>
</dbReference>
<evidence type="ECO:0000256" key="2">
    <source>
        <dbReference type="ARBA" id="ARBA00022630"/>
    </source>
</evidence>
<dbReference type="Gene3D" id="2.30.110.10">
    <property type="entry name" value="Electron Transport, Fmn-binding Protein, Chain A"/>
    <property type="match status" value="1"/>
</dbReference>
<evidence type="ECO:0000313" key="7">
    <source>
        <dbReference type="Proteomes" id="UP000186795"/>
    </source>
</evidence>
<keyword evidence="7" id="KW-1185">Reference proteome</keyword>
<dbReference type="GO" id="GO:0010181">
    <property type="term" value="F:FMN binding"/>
    <property type="evidence" value="ECO:0007669"/>
    <property type="project" value="InterPro"/>
</dbReference>
<evidence type="ECO:0000256" key="4">
    <source>
        <dbReference type="ARBA" id="ARBA00038054"/>
    </source>
</evidence>
<accession>A0A1N7IK27</accession>
<keyword evidence="3" id="KW-0288">FMN</keyword>
<evidence type="ECO:0000256" key="3">
    <source>
        <dbReference type="ARBA" id="ARBA00022643"/>
    </source>
</evidence>
<dbReference type="InterPro" id="IPR012349">
    <property type="entry name" value="Split_barrel_FMN-bd"/>
</dbReference>
<evidence type="ECO:0000256" key="1">
    <source>
        <dbReference type="ARBA" id="ARBA00001917"/>
    </source>
</evidence>
<sequence>MQIDPKKQSKQDNYKLLIGSVLPRPIAFVTSLGETGAVNAAPFSFYTVVSTDPPMLSVTVNRKPGGVRKDTARNIAATGEYVIQVVDMDNVEKVNQCSTEFPPHLSEAEAVGFDLLPGRKVKVPRIAQSKIQMECRLHQILPMGGSEAEPNADLIIGEVVWFHIGDDLYDQGRIDTVKLDPVGRLAGVTYSKLGEMFSRPRLGYEEWQKQYGRKS</sequence>
<keyword evidence="2" id="KW-0285">Flavoprotein</keyword>
<organism evidence="6 7">
    <name type="scientific">Kroppenstedtia eburnea</name>
    <dbReference type="NCBI Taxonomy" id="714067"/>
    <lineage>
        <taxon>Bacteria</taxon>
        <taxon>Bacillati</taxon>
        <taxon>Bacillota</taxon>
        <taxon>Bacilli</taxon>
        <taxon>Bacillales</taxon>
        <taxon>Thermoactinomycetaceae</taxon>
        <taxon>Kroppenstedtia</taxon>
    </lineage>
</organism>
<dbReference type="EMBL" id="FTOD01000001">
    <property type="protein sequence ID" value="SIS37439.1"/>
    <property type="molecule type" value="Genomic_DNA"/>
</dbReference>
<name>A0A1N7IK27_9BACL</name>
<comment type="cofactor">
    <cofactor evidence="1">
        <name>FMN</name>
        <dbReference type="ChEBI" id="CHEBI:58210"/>
    </cofactor>
</comment>